<dbReference type="PANTHER" id="PTHR10302">
    <property type="entry name" value="SINGLE-STRANDED DNA-BINDING PROTEIN"/>
    <property type="match status" value="1"/>
</dbReference>
<evidence type="ECO:0000313" key="5">
    <source>
        <dbReference type="Proteomes" id="UP000007882"/>
    </source>
</evidence>
<dbReference type="GO" id="GO:0006260">
    <property type="term" value="P:DNA replication"/>
    <property type="evidence" value="ECO:0007669"/>
    <property type="project" value="InterPro"/>
</dbReference>
<dbReference type="RefSeq" id="WP_014441188.1">
    <property type="nucleotide sequence ID" value="NC_017093.1"/>
</dbReference>
<dbReference type="InterPro" id="IPR012340">
    <property type="entry name" value="NA-bd_OB-fold"/>
</dbReference>
<evidence type="ECO:0000256" key="1">
    <source>
        <dbReference type="ARBA" id="ARBA00023125"/>
    </source>
</evidence>
<dbReference type="Pfam" id="PF00436">
    <property type="entry name" value="SSB"/>
    <property type="match status" value="1"/>
</dbReference>
<dbReference type="PATRIC" id="fig|512565.3.peg.1075"/>
<proteinExistence type="predicted"/>
<dbReference type="HOGENOM" id="CLU_078758_1_3_11"/>
<sequence length="211" mass="23588">MFETSIVMVGNVLTAPEWRRIESSQHLVAKFRVASTARRWDRENNCWVDGDTMRLRVTAWRKLAEGVASSIGVGDPVIVYGRIYTRDWTDDQGQKRLSYEMEAFSIGHDLSRGRGRFFRNRPAPALAVVEDAEADALVRGEPSVAVDESEAPVRFGDGVGEPVPGEMEPSFLEVVAGLSDEPEPEEEEEEKEEETAPRRSRRGAKREPVAA</sequence>
<dbReference type="PANTHER" id="PTHR10302:SF27">
    <property type="entry name" value="SINGLE-STRANDED DNA-BINDING PROTEIN"/>
    <property type="match status" value="1"/>
</dbReference>
<dbReference type="InterPro" id="IPR000424">
    <property type="entry name" value="Primosome_PriB/ssb"/>
</dbReference>
<dbReference type="InterPro" id="IPR011344">
    <property type="entry name" value="ssDNA-bd"/>
</dbReference>
<dbReference type="CDD" id="cd04496">
    <property type="entry name" value="SSB_OBF"/>
    <property type="match status" value="1"/>
</dbReference>
<dbReference type="EMBL" id="AP012319">
    <property type="protein sequence ID" value="BAL86291.1"/>
    <property type="molecule type" value="Genomic_DNA"/>
</dbReference>
<feature type="compositionally biased region" description="Acidic residues" evidence="3">
    <location>
        <begin position="180"/>
        <end position="193"/>
    </location>
</feature>
<dbReference type="KEGG" id="ams:AMIS_10710"/>
<dbReference type="SUPFAM" id="SSF50249">
    <property type="entry name" value="Nucleic acid-binding proteins"/>
    <property type="match status" value="1"/>
</dbReference>
<keyword evidence="5" id="KW-1185">Reference proteome</keyword>
<gene>
    <name evidence="4" type="ordered locus">AMIS_10710</name>
</gene>
<dbReference type="GO" id="GO:0003697">
    <property type="term" value="F:single-stranded DNA binding"/>
    <property type="evidence" value="ECO:0007669"/>
    <property type="project" value="InterPro"/>
</dbReference>
<protein>
    <submittedName>
        <fullName evidence="4">Putative single-strand DNA-binding protein</fullName>
    </submittedName>
</protein>
<dbReference type="Proteomes" id="UP000007882">
    <property type="component" value="Chromosome"/>
</dbReference>
<dbReference type="PROSITE" id="PS50935">
    <property type="entry name" value="SSB"/>
    <property type="match status" value="1"/>
</dbReference>
<evidence type="ECO:0000313" key="4">
    <source>
        <dbReference type="EMBL" id="BAL86291.1"/>
    </source>
</evidence>
<dbReference type="eggNOG" id="COG0629">
    <property type="taxonomic scope" value="Bacteria"/>
</dbReference>
<dbReference type="OrthoDB" id="9809878at2"/>
<dbReference type="STRING" id="512565.AMIS_10710"/>
<accession>I0GZV4</accession>
<evidence type="ECO:0000256" key="3">
    <source>
        <dbReference type="SAM" id="MobiDB-lite"/>
    </source>
</evidence>
<organism evidence="4 5">
    <name type="scientific">Actinoplanes missouriensis (strain ATCC 14538 / DSM 43046 / CBS 188.64 / JCM 3121 / NBRC 102363 / NCIMB 12654 / NRRL B-3342 / UNCC 431)</name>
    <dbReference type="NCBI Taxonomy" id="512565"/>
    <lineage>
        <taxon>Bacteria</taxon>
        <taxon>Bacillati</taxon>
        <taxon>Actinomycetota</taxon>
        <taxon>Actinomycetes</taxon>
        <taxon>Micromonosporales</taxon>
        <taxon>Micromonosporaceae</taxon>
        <taxon>Actinoplanes</taxon>
    </lineage>
</organism>
<keyword evidence="1 2" id="KW-0238">DNA-binding</keyword>
<dbReference type="GO" id="GO:0009295">
    <property type="term" value="C:nucleoid"/>
    <property type="evidence" value="ECO:0007669"/>
    <property type="project" value="TreeGrafter"/>
</dbReference>
<dbReference type="Gene3D" id="2.40.50.140">
    <property type="entry name" value="Nucleic acid-binding proteins"/>
    <property type="match status" value="1"/>
</dbReference>
<feature type="region of interest" description="Disordered" evidence="3">
    <location>
        <begin position="143"/>
        <end position="211"/>
    </location>
</feature>
<dbReference type="AlphaFoldDB" id="I0GZV4"/>
<name>I0GZV4_ACTM4</name>
<evidence type="ECO:0000256" key="2">
    <source>
        <dbReference type="PROSITE-ProRule" id="PRU00252"/>
    </source>
</evidence>
<reference evidence="4 5" key="1">
    <citation type="submission" date="2012-02" db="EMBL/GenBank/DDBJ databases">
        <title>Complete genome sequence of Actinoplanes missouriensis 431 (= NBRC 102363).</title>
        <authorList>
            <person name="Ohnishi Y."/>
            <person name="Ishikawa J."/>
            <person name="Sekine M."/>
            <person name="Hosoyama A."/>
            <person name="Harada T."/>
            <person name="Narita H."/>
            <person name="Hata T."/>
            <person name="Konno Y."/>
            <person name="Tutikane K."/>
            <person name="Fujita N."/>
            <person name="Horinouchi S."/>
            <person name="Hayakawa M."/>
        </authorList>
    </citation>
    <scope>NUCLEOTIDE SEQUENCE [LARGE SCALE GENOMIC DNA]</scope>
    <source>
        <strain evidence="5">ATCC 14538 / DSM 43046 / CBS 188.64 / JCM 3121 / NBRC 102363 / NCIMB 12654 / NRRL B-3342 / UNCC 431</strain>
    </source>
</reference>